<evidence type="ECO:0000313" key="8">
    <source>
        <dbReference type="Proteomes" id="UP001529421"/>
    </source>
</evidence>
<dbReference type="EMBL" id="JAUDDZ010000013">
    <property type="protein sequence ID" value="MDM8275567.1"/>
    <property type="molecule type" value="Genomic_DNA"/>
</dbReference>
<comment type="caution">
    <text evidence="7">The sequence shown here is derived from an EMBL/GenBank/DDBJ whole genome shotgun (WGS) entry which is preliminary data.</text>
</comment>
<gene>
    <name evidence="7" type="ORF">QUW28_08715</name>
</gene>
<protein>
    <submittedName>
        <fullName evidence="7">Galactokinase family protein</fullName>
    </submittedName>
</protein>
<dbReference type="Proteomes" id="UP001529421">
    <property type="component" value="Unassembled WGS sequence"/>
</dbReference>
<dbReference type="SUPFAM" id="SSF55060">
    <property type="entry name" value="GHMP Kinase, C-terminal domain"/>
    <property type="match status" value="1"/>
</dbReference>
<dbReference type="Gene3D" id="3.30.230.10">
    <property type="match status" value="1"/>
</dbReference>
<evidence type="ECO:0000259" key="6">
    <source>
        <dbReference type="Pfam" id="PF10509"/>
    </source>
</evidence>
<evidence type="ECO:0000313" key="7">
    <source>
        <dbReference type="EMBL" id="MDM8275567.1"/>
    </source>
</evidence>
<keyword evidence="3" id="KW-0418">Kinase</keyword>
<name>A0ABT7VCI1_9ACTN</name>
<dbReference type="PIRSF" id="PIRSF000530">
    <property type="entry name" value="Galactokinase"/>
    <property type="match status" value="1"/>
</dbReference>
<accession>A0ABT7VCI1</accession>
<reference evidence="8" key="1">
    <citation type="submission" date="2023-06" db="EMBL/GenBank/DDBJ databases">
        <title>Identification and characterization of horizontal gene transfer across gut microbiota members of farm animals based on homology search.</title>
        <authorList>
            <person name="Zeman M."/>
            <person name="Kubasova T."/>
            <person name="Jahodarova E."/>
            <person name="Nykrynova M."/>
            <person name="Rychlik I."/>
        </authorList>
    </citation>
    <scope>NUCLEOTIDE SEQUENCE [LARGE SCALE GENOMIC DNA]</scope>
    <source>
        <strain evidence="8">154_Feed</strain>
    </source>
</reference>
<dbReference type="InterPro" id="IPR006204">
    <property type="entry name" value="GHMP_kinase_N_dom"/>
</dbReference>
<dbReference type="InterPro" id="IPR000705">
    <property type="entry name" value="Galactokinase"/>
</dbReference>
<proteinExistence type="inferred from homology"/>
<evidence type="ECO:0000259" key="5">
    <source>
        <dbReference type="Pfam" id="PF00288"/>
    </source>
</evidence>
<dbReference type="InterPro" id="IPR036554">
    <property type="entry name" value="GHMP_kinase_C_sf"/>
</dbReference>
<dbReference type="PRINTS" id="PR00959">
    <property type="entry name" value="MEVGALKINASE"/>
</dbReference>
<dbReference type="RefSeq" id="WP_289545696.1">
    <property type="nucleotide sequence ID" value="NZ_JAUDDZ010000013.1"/>
</dbReference>
<sequence>MMGNEDSVMLPLVYGKAAEVARKRLEHLETWYHELYGEAELEFYSAPGRTEIIGNHTDHNGGKILAASITMDTVAAAAKRADGEVHITSEGYDKEVVIDVATAAETPHCEGTVSLVAGMIVAAREMGYEVGGFNATVSSEVIPSAGVSSSASFEMLVCTIIDHLFNGDSIPSADYARIGQYAENHFWDKASGLMDQMACAVGGTILLDFSDGVRYRKVDFSYDSLGLDLVIVNTGKGHADLSAEYSSVPGEMREVAAALGVKNLCETNEDVLLENLEAVREGVGNDRAILRALHYFEECGRVDTAVAALEAGDKAKVLEMIETSGNSSWKWLQNAYVASDPSEQSIPLALALTEIFLRRAGAGVCRLHGGGFAGVIMCAVPKDKTDAYVDFMAGFFGAQNVYRTGIRQTGAVCLGSM</sequence>
<keyword evidence="2" id="KW-0547">Nucleotide-binding</keyword>
<dbReference type="Pfam" id="PF00288">
    <property type="entry name" value="GHMP_kinases_N"/>
    <property type="match status" value="1"/>
</dbReference>
<dbReference type="InterPro" id="IPR006206">
    <property type="entry name" value="Mevalonate/galactokinase"/>
</dbReference>
<dbReference type="InterPro" id="IPR014721">
    <property type="entry name" value="Ribsml_uS5_D2-typ_fold_subgr"/>
</dbReference>
<organism evidence="7 8">
    <name type="scientific">Enorma phocaeensis</name>
    <dbReference type="NCBI Taxonomy" id="1871019"/>
    <lineage>
        <taxon>Bacteria</taxon>
        <taxon>Bacillati</taxon>
        <taxon>Actinomycetota</taxon>
        <taxon>Coriobacteriia</taxon>
        <taxon>Coriobacteriales</taxon>
        <taxon>Coriobacteriaceae</taxon>
        <taxon>Enorma</taxon>
    </lineage>
</organism>
<dbReference type="Pfam" id="PF10509">
    <property type="entry name" value="GalKase_gal_bdg"/>
    <property type="match status" value="1"/>
</dbReference>
<evidence type="ECO:0000256" key="1">
    <source>
        <dbReference type="ARBA" id="ARBA00006566"/>
    </source>
</evidence>
<feature type="domain" description="GHMP kinase N-terminal" evidence="5">
    <location>
        <begin position="118"/>
        <end position="203"/>
    </location>
</feature>
<keyword evidence="8" id="KW-1185">Reference proteome</keyword>
<dbReference type="PANTHER" id="PTHR10457">
    <property type="entry name" value="MEVALONATE KINASE/GALACTOKINASE"/>
    <property type="match status" value="1"/>
</dbReference>
<dbReference type="PANTHER" id="PTHR10457:SF7">
    <property type="entry name" value="GALACTOKINASE-RELATED"/>
    <property type="match status" value="1"/>
</dbReference>
<dbReference type="InterPro" id="IPR019539">
    <property type="entry name" value="GalKase_N"/>
</dbReference>
<feature type="domain" description="Galactokinase N-terminal" evidence="6">
    <location>
        <begin position="32"/>
        <end position="79"/>
    </location>
</feature>
<keyword evidence="3" id="KW-0808">Transferase</keyword>
<keyword evidence="4" id="KW-0067">ATP-binding</keyword>
<dbReference type="SUPFAM" id="SSF54211">
    <property type="entry name" value="Ribosomal protein S5 domain 2-like"/>
    <property type="match status" value="1"/>
</dbReference>
<dbReference type="Gene3D" id="3.30.70.890">
    <property type="entry name" value="GHMP kinase, C-terminal domain"/>
    <property type="match status" value="1"/>
</dbReference>
<evidence type="ECO:0000256" key="2">
    <source>
        <dbReference type="ARBA" id="ARBA00022741"/>
    </source>
</evidence>
<dbReference type="PRINTS" id="PR00473">
    <property type="entry name" value="GALCTOKINASE"/>
</dbReference>
<dbReference type="InterPro" id="IPR020568">
    <property type="entry name" value="Ribosomal_Su5_D2-typ_SF"/>
</dbReference>
<evidence type="ECO:0000256" key="4">
    <source>
        <dbReference type="ARBA" id="ARBA00022840"/>
    </source>
</evidence>
<comment type="similarity">
    <text evidence="1">Belongs to the GHMP kinase family. GalK subfamily.</text>
</comment>
<evidence type="ECO:0000256" key="3">
    <source>
        <dbReference type="ARBA" id="ARBA00022777"/>
    </source>
</evidence>